<dbReference type="RefSeq" id="WP_163821503.1">
    <property type="nucleotide sequence ID" value="NZ_JAAGUX010000032.1"/>
</dbReference>
<evidence type="ECO:0000313" key="2">
    <source>
        <dbReference type="EMBL" id="NEW45823.1"/>
    </source>
</evidence>
<feature type="signal peptide" evidence="1">
    <location>
        <begin position="1"/>
        <end position="27"/>
    </location>
</feature>
<accession>A0A6P1DAU6</accession>
<dbReference type="EMBL" id="JAAGUZ010000037">
    <property type="protein sequence ID" value="NEW45823.1"/>
    <property type="molecule type" value="Genomic_DNA"/>
</dbReference>
<evidence type="ECO:0000313" key="3">
    <source>
        <dbReference type="EMBL" id="NEW57560.1"/>
    </source>
</evidence>
<keyword evidence="1" id="KW-0732">Signal</keyword>
<evidence type="ECO:0000256" key="1">
    <source>
        <dbReference type="SAM" id="SignalP"/>
    </source>
</evidence>
<evidence type="ECO:0000313" key="5">
    <source>
        <dbReference type="Proteomes" id="UP000470876"/>
    </source>
</evidence>
<dbReference type="EMBL" id="JAAGUX010000032">
    <property type="protein sequence ID" value="NEW57560.1"/>
    <property type="molecule type" value="Genomic_DNA"/>
</dbReference>
<reference evidence="4 5" key="1">
    <citation type="submission" date="2020-01" db="EMBL/GenBank/DDBJ databases">
        <title>Genetics and antimicrobial susceptibilities of Nocardia species isolated from the soil; a comparison with species isolated from humans.</title>
        <authorList>
            <person name="Carrasco G."/>
            <person name="Monzon S."/>
            <person name="Sansegundo M."/>
            <person name="Garcia E."/>
            <person name="Garrido N."/>
            <person name="Medina M.J."/>
            <person name="Villalon P."/>
            <person name="Ramirez-Arocha A.C."/>
            <person name="Jimenez P."/>
            <person name="Cuesta I."/>
            <person name="Valdezate S."/>
        </authorList>
    </citation>
    <scope>NUCLEOTIDE SEQUENCE [LARGE SCALE GENOMIC DNA]</scope>
    <source>
        <strain evidence="2 4">CNM20110639</strain>
        <strain evidence="3 5">CNM20110649</strain>
    </source>
</reference>
<keyword evidence="5" id="KW-1185">Reference proteome</keyword>
<dbReference type="Proteomes" id="UP000470876">
    <property type="component" value="Unassembled WGS sequence"/>
</dbReference>
<dbReference type="AlphaFoldDB" id="A0A6P1DAU6"/>
<organism evidence="2 4">
    <name type="scientific">Nocardia cyriacigeorgica</name>
    <dbReference type="NCBI Taxonomy" id="135487"/>
    <lineage>
        <taxon>Bacteria</taxon>
        <taxon>Bacillati</taxon>
        <taxon>Actinomycetota</taxon>
        <taxon>Actinomycetes</taxon>
        <taxon>Mycobacteriales</taxon>
        <taxon>Nocardiaceae</taxon>
        <taxon>Nocardia</taxon>
    </lineage>
</organism>
<name>A0A6P1DAU6_9NOCA</name>
<feature type="chain" id="PRO_5026676792" description="Secreted protein" evidence="1">
    <location>
        <begin position="28"/>
        <end position="75"/>
    </location>
</feature>
<evidence type="ECO:0008006" key="6">
    <source>
        <dbReference type="Google" id="ProtNLM"/>
    </source>
</evidence>
<protein>
    <recommendedName>
        <fullName evidence="6">Secreted protein</fullName>
    </recommendedName>
</protein>
<proteinExistence type="predicted"/>
<gene>
    <name evidence="2" type="ORF">GV789_15405</name>
    <name evidence="3" type="ORF">GV794_18130</name>
</gene>
<evidence type="ECO:0000313" key="4">
    <source>
        <dbReference type="Proteomes" id="UP000468928"/>
    </source>
</evidence>
<comment type="caution">
    <text evidence="2">The sequence shown here is derived from an EMBL/GenBank/DDBJ whole genome shotgun (WGS) entry which is preliminary data.</text>
</comment>
<sequence length="75" mass="7715">MQKLLATVATVGAIFGGAAATAGAAQAHPTPPPSLCTMYTYPASLLVAVTGSQSSPLLRTVIELQPVFCGWTRVR</sequence>
<dbReference type="Proteomes" id="UP000468928">
    <property type="component" value="Unassembled WGS sequence"/>
</dbReference>